<protein>
    <submittedName>
        <fullName evidence="1">Uncharacterized protein</fullName>
    </submittedName>
</protein>
<accession>F6DKW2</accession>
<name>F6DKW2_DESRL</name>
<dbReference type="AlphaFoldDB" id="F6DKW2"/>
<dbReference type="Proteomes" id="UP000009234">
    <property type="component" value="Chromosome"/>
</dbReference>
<proteinExistence type="predicted"/>
<dbReference type="HOGENOM" id="CLU_2342230_0_0_9"/>
<organism evidence="1 2">
    <name type="scientific">Desulforamulus ruminis (strain ATCC 23193 / DSM 2154 / NCIMB 8452 / DL)</name>
    <name type="common">Desulfotomaculum ruminis</name>
    <dbReference type="NCBI Taxonomy" id="696281"/>
    <lineage>
        <taxon>Bacteria</taxon>
        <taxon>Bacillati</taxon>
        <taxon>Bacillota</taxon>
        <taxon>Clostridia</taxon>
        <taxon>Eubacteriales</taxon>
        <taxon>Peptococcaceae</taxon>
        <taxon>Desulforamulus</taxon>
    </lineage>
</organism>
<keyword evidence="2" id="KW-1185">Reference proteome</keyword>
<dbReference type="RefSeq" id="WP_013843340.1">
    <property type="nucleotide sequence ID" value="NC_015589.1"/>
</dbReference>
<sequence>MDDSKLLKMIQRFKKDVMKEIDDKSRLYQISPLQHPHGVQDVTMQALESLHYHLELALYRFRLGEMDGMLQRGEINKDQWNSLVNQIKKPYLFLEED</sequence>
<evidence type="ECO:0000313" key="1">
    <source>
        <dbReference type="EMBL" id="AEG61594.1"/>
    </source>
</evidence>
<dbReference type="KEGG" id="dru:Desru_3390"/>
<reference evidence="2" key="1">
    <citation type="submission" date="2011-05" db="EMBL/GenBank/DDBJ databases">
        <title>Complete sequence of Desulfotomaculum ruminis DSM 2154.</title>
        <authorList>
            <person name="Lucas S."/>
            <person name="Copeland A."/>
            <person name="Lapidus A."/>
            <person name="Cheng J.-F."/>
            <person name="Goodwin L."/>
            <person name="Pitluck S."/>
            <person name="Lu M."/>
            <person name="Detter J.C."/>
            <person name="Han C."/>
            <person name="Tapia R."/>
            <person name="Land M."/>
            <person name="Hauser L."/>
            <person name="Kyrpides N."/>
            <person name="Ivanova N."/>
            <person name="Mikhailova N."/>
            <person name="Pagani I."/>
            <person name="Stams A.J.M."/>
            <person name="Plugge C.M."/>
            <person name="Muyzer G."/>
            <person name="Kuever J."/>
            <person name="Parshina S.N."/>
            <person name="Ivanova A.E."/>
            <person name="Nazina T.N."/>
            <person name="Brambilla E."/>
            <person name="Spring S."/>
            <person name="Klenk H.-P."/>
            <person name="Woyke T."/>
        </authorList>
    </citation>
    <scope>NUCLEOTIDE SEQUENCE [LARGE SCALE GENOMIC DNA]</scope>
    <source>
        <strain evidence="2">ATCC 23193 / DSM 2154 / NCIB 8452 / DL</strain>
    </source>
</reference>
<evidence type="ECO:0000313" key="2">
    <source>
        <dbReference type="Proteomes" id="UP000009234"/>
    </source>
</evidence>
<gene>
    <name evidence="1" type="ordered locus">Desru_3390</name>
</gene>
<dbReference type="EMBL" id="CP002780">
    <property type="protein sequence ID" value="AEG61594.1"/>
    <property type="molecule type" value="Genomic_DNA"/>
</dbReference>
<reference evidence="1 2" key="2">
    <citation type="journal article" date="2012" name="Stand. Genomic Sci.">
        <title>Complete genome sequence of the sulfate-reducing firmicute Desulfotomaculum ruminis type strain (DL(T)).</title>
        <authorList>
            <person name="Spring S."/>
            <person name="Visser M."/>
            <person name="Lu M."/>
            <person name="Copeland A."/>
            <person name="Lapidus A."/>
            <person name="Lucas S."/>
            <person name="Cheng J.F."/>
            <person name="Han C."/>
            <person name="Tapia R."/>
            <person name="Goodwin L.A."/>
            <person name="Pitluck S."/>
            <person name="Ivanova N."/>
            <person name="Land M."/>
            <person name="Hauser L."/>
            <person name="Larimer F."/>
            <person name="Rohde M."/>
            <person name="Goker M."/>
            <person name="Detter J.C."/>
            <person name="Kyrpides N.C."/>
            <person name="Woyke T."/>
            <person name="Schaap P.J."/>
            <person name="Plugge C.M."/>
            <person name="Muyzer G."/>
            <person name="Kuever J."/>
            <person name="Pereira I.A."/>
            <person name="Parshina S.N."/>
            <person name="Bernier-Latmani R."/>
            <person name="Stams A.J."/>
            <person name="Klenk H.P."/>
        </authorList>
    </citation>
    <scope>NUCLEOTIDE SEQUENCE [LARGE SCALE GENOMIC DNA]</scope>
    <source>
        <strain evidence="2">ATCC 23193 / DSM 2154 / NCIB 8452 / DL</strain>
    </source>
</reference>